<accession>A0ACB0LQV2</accession>
<gene>
    <name evidence="1" type="ORF">MILVUS5_LOCUS33710</name>
</gene>
<evidence type="ECO:0000313" key="2">
    <source>
        <dbReference type="Proteomes" id="UP001177021"/>
    </source>
</evidence>
<protein>
    <submittedName>
        <fullName evidence="1">Uncharacterized protein</fullName>
    </submittedName>
</protein>
<comment type="caution">
    <text evidence="1">The sequence shown here is derived from an EMBL/GenBank/DDBJ whole genome shotgun (WGS) entry which is preliminary data.</text>
</comment>
<evidence type="ECO:0000313" key="1">
    <source>
        <dbReference type="EMBL" id="CAJ2669512.1"/>
    </source>
</evidence>
<organism evidence="1 2">
    <name type="scientific">Trifolium pratense</name>
    <name type="common">Red clover</name>
    <dbReference type="NCBI Taxonomy" id="57577"/>
    <lineage>
        <taxon>Eukaryota</taxon>
        <taxon>Viridiplantae</taxon>
        <taxon>Streptophyta</taxon>
        <taxon>Embryophyta</taxon>
        <taxon>Tracheophyta</taxon>
        <taxon>Spermatophyta</taxon>
        <taxon>Magnoliopsida</taxon>
        <taxon>eudicotyledons</taxon>
        <taxon>Gunneridae</taxon>
        <taxon>Pentapetalae</taxon>
        <taxon>rosids</taxon>
        <taxon>fabids</taxon>
        <taxon>Fabales</taxon>
        <taxon>Fabaceae</taxon>
        <taxon>Papilionoideae</taxon>
        <taxon>50 kb inversion clade</taxon>
        <taxon>NPAAA clade</taxon>
        <taxon>Hologalegina</taxon>
        <taxon>IRL clade</taxon>
        <taxon>Trifolieae</taxon>
        <taxon>Trifolium</taxon>
    </lineage>
</organism>
<sequence length="146" mass="16763">MGLTNFVLTVAGVSAVVLLLRSDVKQSASIFKRNVKQIRHWLEEETANSSKFSNESQKIVRECASSIDHTTFCYGLDLDLEGKHNIYNCAFKTLNKLAEKLLNWLLDCWQDFKLKSIFNSFSCYILIQGVNPCNKTIIYECFRIII</sequence>
<name>A0ACB0LQV2_TRIPR</name>
<dbReference type="Proteomes" id="UP001177021">
    <property type="component" value="Unassembled WGS sequence"/>
</dbReference>
<dbReference type="EMBL" id="CASHSV030000615">
    <property type="protein sequence ID" value="CAJ2669512.1"/>
    <property type="molecule type" value="Genomic_DNA"/>
</dbReference>
<proteinExistence type="predicted"/>
<keyword evidence="2" id="KW-1185">Reference proteome</keyword>
<reference evidence="1" key="1">
    <citation type="submission" date="2023-10" db="EMBL/GenBank/DDBJ databases">
        <authorList>
            <person name="Rodriguez Cubillos JULIANA M."/>
            <person name="De Vega J."/>
        </authorList>
    </citation>
    <scope>NUCLEOTIDE SEQUENCE</scope>
</reference>